<dbReference type="CDD" id="cd00090">
    <property type="entry name" value="HTH_ARSR"/>
    <property type="match status" value="1"/>
</dbReference>
<dbReference type="PROSITE" id="PS50987">
    <property type="entry name" value="HTH_ARSR_2"/>
    <property type="match status" value="1"/>
</dbReference>
<keyword evidence="3" id="KW-1185">Reference proteome</keyword>
<dbReference type="Proteomes" id="UP000183376">
    <property type="component" value="Chromosome I"/>
</dbReference>
<dbReference type="GO" id="GO:0010288">
    <property type="term" value="P:response to lead ion"/>
    <property type="evidence" value="ECO:0007669"/>
    <property type="project" value="TreeGrafter"/>
</dbReference>
<dbReference type="SUPFAM" id="SSF46785">
    <property type="entry name" value="Winged helix' DNA-binding domain"/>
    <property type="match status" value="1"/>
</dbReference>
<dbReference type="eggNOG" id="COG0640">
    <property type="taxonomic scope" value="Bacteria"/>
</dbReference>
<dbReference type="GO" id="GO:0097063">
    <property type="term" value="F:cadmium ion sensor activity"/>
    <property type="evidence" value="ECO:0007669"/>
    <property type="project" value="TreeGrafter"/>
</dbReference>
<dbReference type="GO" id="GO:0003677">
    <property type="term" value="F:DNA binding"/>
    <property type="evidence" value="ECO:0007669"/>
    <property type="project" value="UniProtKB-KW"/>
</dbReference>
<dbReference type="STRING" id="211114.SAMN04489726_2221"/>
<dbReference type="InterPro" id="IPR001845">
    <property type="entry name" value="HTH_ArsR_DNA-bd_dom"/>
</dbReference>
<dbReference type="GO" id="GO:0046686">
    <property type="term" value="P:response to cadmium ion"/>
    <property type="evidence" value="ECO:0007669"/>
    <property type="project" value="TreeGrafter"/>
</dbReference>
<dbReference type="AlphaFoldDB" id="A0A1G9U6I8"/>
<feature type="domain" description="HTH arsR-type" evidence="1">
    <location>
        <begin position="7"/>
        <end position="101"/>
    </location>
</feature>
<keyword evidence="2" id="KW-0238">DNA-binding</keyword>
<dbReference type="SMART" id="SM00418">
    <property type="entry name" value="HTH_ARSR"/>
    <property type="match status" value="1"/>
</dbReference>
<dbReference type="InterPro" id="IPR011991">
    <property type="entry name" value="ArsR-like_HTH"/>
</dbReference>
<name>A0A1G9U6I8_ALLAB</name>
<sequence length="115" mass="12378">MVVRVLKRETREDALARLGRALADPTRCRILVALLDGIAYPAQLADHLGLTRSNVSNHLACLRGCGLVAASYEGRQVRYSLADAHLARALSELVQVVLAVDTAEPCVDDTAEAAR</sequence>
<protein>
    <submittedName>
        <fullName evidence="2">DNA-binding transcriptional regulator, ArsR family</fullName>
    </submittedName>
</protein>
<evidence type="ECO:0000259" key="1">
    <source>
        <dbReference type="PROSITE" id="PS50987"/>
    </source>
</evidence>
<dbReference type="InterPro" id="IPR036388">
    <property type="entry name" value="WH-like_DNA-bd_sf"/>
</dbReference>
<gene>
    <name evidence="2" type="ORF">SAMN04489726_2221</name>
</gene>
<dbReference type="PRINTS" id="PR00778">
    <property type="entry name" value="HTHARSR"/>
</dbReference>
<dbReference type="GO" id="GO:0003700">
    <property type="term" value="F:DNA-binding transcription factor activity"/>
    <property type="evidence" value="ECO:0007669"/>
    <property type="project" value="InterPro"/>
</dbReference>
<organism evidence="2 3">
    <name type="scientific">Allokutzneria albata</name>
    <name type="common">Kibdelosporangium albatum</name>
    <dbReference type="NCBI Taxonomy" id="211114"/>
    <lineage>
        <taxon>Bacteria</taxon>
        <taxon>Bacillati</taxon>
        <taxon>Actinomycetota</taxon>
        <taxon>Actinomycetes</taxon>
        <taxon>Pseudonocardiales</taxon>
        <taxon>Pseudonocardiaceae</taxon>
        <taxon>Allokutzneria</taxon>
    </lineage>
</organism>
<dbReference type="PANTHER" id="PTHR39168">
    <property type="entry name" value="TRANSCRIPTIONAL REGULATOR-RELATED"/>
    <property type="match status" value="1"/>
</dbReference>
<dbReference type="GO" id="GO:0032791">
    <property type="term" value="F:lead ion binding"/>
    <property type="evidence" value="ECO:0007669"/>
    <property type="project" value="TreeGrafter"/>
</dbReference>
<dbReference type="Pfam" id="PF01022">
    <property type="entry name" value="HTH_5"/>
    <property type="match status" value="1"/>
</dbReference>
<accession>A0A1G9U6I8</accession>
<reference evidence="2 3" key="1">
    <citation type="submission" date="2016-10" db="EMBL/GenBank/DDBJ databases">
        <authorList>
            <person name="de Groot N.N."/>
        </authorList>
    </citation>
    <scope>NUCLEOTIDE SEQUENCE [LARGE SCALE GENOMIC DNA]</scope>
    <source>
        <strain evidence="2 3">DSM 44149</strain>
    </source>
</reference>
<evidence type="ECO:0000313" key="3">
    <source>
        <dbReference type="Proteomes" id="UP000183376"/>
    </source>
</evidence>
<dbReference type="InterPro" id="IPR036390">
    <property type="entry name" value="WH_DNA-bd_sf"/>
</dbReference>
<dbReference type="InterPro" id="IPR052543">
    <property type="entry name" value="HTH_Metal-responsive_Reg"/>
</dbReference>
<evidence type="ECO:0000313" key="2">
    <source>
        <dbReference type="EMBL" id="SDM55576.1"/>
    </source>
</evidence>
<dbReference type="NCBIfam" id="NF033788">
    <property type="entry name" value="HTH_metalloreg"/>
    <property type="match status" value="1"/>
</dbReference>
<dbReference type="EMBL" id="LT629701">
    <property type="protein sequence ID" value="SDM55576.1"/>
    <property type="molecule type" value="Genomic_DNA"/>
</dbReference>
<dbReference type="Gene3D" id="1.10.10.10">
    <property type="entry name" value="Winged helix-like DNA-binding domain superfamily/Winged helix DNA-binding domain"/>
    <property type="match status" value="1"/>
</dbReference>
<dbReference type="PANTHER" id="PTHR39168:SF2">
    <property type="entry name" value="HTH-TYPE TRANSCRIPTIONAL REGULATOR CMTR"/>
    <property type="match status" value="1"/>
</dbReference>
<proteinExistence type="predicted"/>